<dbReference type="RefSeq" id="WP_091911212.1">
    <property type="nucleotide sequence ID" value="NZ_FNLO01000011.1"/>
</dbReference>
<name>A0A1H2PTC3_9BURK</name>
<proteinExistence type="predicted"/>
<accession>A0A1H2PTC3</accession>
<dbReference type="Proteomes" id="UP000243719">
    <property type="component" value="Unassembled WGS sequence"/>
</dbReference>
<dbReference type="STRING" id="1770053.SAMN05216551_111110"/>
<keyword evidence="2" id="KW-1185">Reference proteome</keyword>
<evidence type="ECO:0000313" key="2">
    <source>
        <dbReference type="Proteomes" id="UP000243719"/>
    </source>
</evidence>
<dbReference type="AlphaFoldDB" id="A0A1H2PTC3"/>
<evidence type="ECO:0000313" key="1">
    <source>
        <dbReference type="EMBL" id="SDV50340.1"/>
    </source>
</evidence>
<organism evidence="1 2">
    <name type="scientific">Chitinasiproducens palmae</name>
    <dbReference type="NCBI Taxonomy" id="1770053"/>
    <lineage>
        <taxon>Bacteria</taxon>
        <taxon>Pseudomonadati</taxon>
        <taxon>Pseudomonadota</taxon>
        <taxon>Betaproteobacteria</taxon>
        <taxon>Burkholderiales</taxon>
        <taxon>Burkholderiaceae</taxon>
        <taxon>Chitinasiproducens</taxon>
    </lineage>
</organism>
<dbReference type="OrthoDB" id="5625257at2"/>
<reference evidence="2" key="1">
    <citation type="submission" date="2016-09" db="EMBL/GenBank/DDBJ databases">
        <authorList>
            <person name="Varghese N."/>
            <person name="Submissions S."/>
        </authorList>
    </citation>
    <scope>NUCLEOTIDE SEQUENCE [LARGE SCALE GENOMIC DNA]</scope>
    <source>
        <strain evidence="2">JS23</strain>
    </source>
</reference>
<gene>
    <name evidence="1" type="ORF">SAMN05216551_111110</name>
</gene>
<dbReference type="EMBL" id="FNLO01000011">
    <property type="protein sequence ID" value="SDV50340.1"/>
    <property type="molecule type" value="Genomic_DNA"/>
</dbReference>
<protein>
    <submittedName>
        <fullName evidence="1">Uncharacterized protein</fullName>
    </submittedName>
</protein>
<sequence length="86" mass="9134">MAFKAFDNDSEVVSIHGDAFTIENDPLRIALHGELEIARDKAGLKTARALKQAIDAIVTALEADHGLPAVLPDEPAPSQGSVDNPF</sequence>